<feature type="compositionally biased region" description="Basic and acidic residues" evidence="1">
    <location>
        <begin position="24"/>
        <end position="37"/>
    </location>
</feature>
<feature type="region of interest" description="Disordered" evidence="1">
    <location>
        <begin position="1"/>
        <end position="59"/>
    </location>
</feature>
<dbReference type="EMBL" id="LNQE01001917">
    <property type="protein sequence ID" value="KUG02547.1"/>
    <property type="molecule type" value="Genomic_DNA"/>
</dbReference>
<dbReference type="AlphaFoldDB" id="A0A0W8E2K3"/>
<protein>
    <submittedName>
        <fullName evidence="2">Uncharacterized protein</fullName>
    </submittedName>
</protein>
<proteinExistence type="predicted"/>
<organism evidence="2">
    <name type="scientific">hydrocarbon metagenome</name>
    <dbReference type="NCBI Taxonomy" id="938273"/>
    <lineage>
        <taxon>unclassified sequences</taxon>
        <taxon>metagenomes</taxon>
        <taxon>ecological metagenomes</taxon>
    </lineage>
</organism>
<comment type="caution">
    <text evidence="2">The sequence shown here is derived from an EMBL/GenBank/DDBJ whole genome shotgun (WGS) entry which is preliminary data.</text>
</comment>
<evidence type="ECO:0000313" key="2">
    <source>
        <dbReference type="EMBL" id="KUG02547.1"/>
    </source>
</evidence>
<sequence>MDVSLKDAADVRNFKSRPAGAGSDKTEQQDKSAKKTGTDILAIRYEASRLKRTKRNKPD</sequence>
<feature type="compositionally biased region" description="Basic and acidic residues" evidence="1">
    <location>
        <begin position="1"/>
        <end position="13"/>
    </location>
</feature>
<evidence type="ECO:0000256" key="1">
    <source>
        <dbReference type="SAM" id="MobiDB-lite"/>
    </source>
</evidence>
<gene>
    <name evidence="2" type="ORF">ASZ90_020043</name>
</gene>
<feature type="compositionally biased region" description="Basic residues" evidence="1">
    <location>
        <begin position="50"/>
        <end position="59"/>
    </location>
</feature>
<reference evidence="2" key="1">
    <citation type="journal article" date="2015" name="Proc. Natl. Acad. Sci. U.S.A.">
        <title>Networks of energetic and metabolic interactions define dynamics in microbial communities.</title>
        <authorList>
            <person name="Embree M."/>
            <person name="Liu J.K."/>
            <person name="Al-Bassam M.M."/>
            <person name="Zengler K."/>
        </authorList>
    </citation>
    <scope>NUCLEOTIDE SEQUENCE</scope>
</reference>
<accession>A0A0W8E2K3</accession>
<name>A0A0W8E2K3_9ZZZZ</name>